<dbReference type="AlphaFoldDB" id="A0A1T5HTA2"/>
<sequence length="101" mass="11292">MSDYKIAQNATERANSAGLTLYFTGFTEEGMSEFLYKNGSLGENLANSPRLFRSLMHKYGGTPKGDEIFMPQFMFTMERDKVAVMKGISNTISITFLGRQG</sequence>
<evidence type="ECO:0000313" key="1">
    <source>
        <dbReference type="EMBL" id="SKC23741.1"/>
    </source>
</evidence>
<reference evidence="1 2" key="1">
    <citation type="submission" date="2017-02" db="EMBL/GenBank/DDBJ databases">
        <authorList>
            <person name="Peterson S.W."/>
        </authorList>
    </citation>
    <scope>NUCLEOTIDE SEQUENCE [LARGE SCALE GENOMIC DNA]</scope>
    <source>
        <strain evidence="1 2">DSM 24412</strain>
    </source>
</reference>
<dbReference type="OrthoDB" id="976756at2"/>
<name>A0A1T5HTA2_9BACT</name>
<proteinExistence type="predicted"/>
<dbReference type="KEGG" id="asx:CDL62_08940"/>
<organism evidence="1 2">
    <name type="scientific">Alkalitalea saponilacus</name>
    <dbReference type="NCBI Taxonomy" id="889453"/>
    <lineage>
        <taxon>Bacteria</taxon>
        <taxon>Pseudomonadati</taxon>
        <taxon>Bacteroidota</taxon>
        <taxon>Bacteroidia</taxon>
        <taxon>Marinilabiliales</taxon>
        <taxon>Marinilabiliaceae</taxon>
        <taxon>Alkalitalea</taxon>
    </lineage>
</organism>
<accession>A0A1T5HTA2</accession>
<dbReference type="Proteomes" id="UP000191055">
    <property type="component" value="Unassembled WGS sequence"/>
</dbReference>
<evidence type="ECO:0000313" key="2">
    <source>
        <dbReference type="Proteomes" id="UP000191055"/>
    </source>
</evidence>
<protein>
    <submittedName>
        <fullName evidence="1">Uncharacterized protein</fullName>
    </submittedName>
</protein>
<dbReference type="RefSeq" id="WP_079558700.1">
    <property type="nucleotide sequence ID" value="NZ_CP021904.1"/>
</dbReference>
<keyword evidence="2" id="KW-1185">Reference proteome</keyword>
<gene>
    <name evidence="1" type="ORF">SAMN03080601_03026</name>
</gene>
<dbReference type="EMBL" id="FUYV01000020">
    <property type="protein sequence ID" value="SKC23741.1"/>
    <property type="molecule type" value="Genomic_DNA"/>
</dbReference>